<dbReference type="InterPro" id="IPR013656">
    <property type="entry name" value="PAS_4"/>
</dbReference>
<dbReference type="FunFam" id="3.30.450.20:FF:000099">
    <property type="entry name" value="Sensory box sensor histidine kinase"/>
    <property type="match status" value="1"/>
</dbReference>
<dbReference type="PROSITE" id="PS50109">
    <property type="entry name" value="HIS_KIN"/>
    <property type="match status" value="1"/>
</dbReference>
<dbReference type="SUPFAM" id="SSF47384">
    <property type="entry name" value="Homodimeric domain of signal transducing histidine kinase"/>
    <property type="match status" value="1"/>
</dbReference>
<dbReference type="InterPro" id="IPR036097">
    <property type="entry name" value="HisK_dim/P_sf"/>
</dbReference>
<dbReference type="Pfam" id="PF08448">
    <property type="entry name" value="PAS_4"/>
    <property type="match status" value="2"/>
</dbReference>
<dbReference type="InterPro" id="IPR001610">
    <property type="entry name" value="PAC"/>
</dbReference>
<dbReference type="InterPro" id="IPR035965">
    <property type="entry name" value="PAS-like_dom_sf"/>
</dbReference>
<dbReference type="Pfam" id="PF08447">
    <property type="entry name" value="PAS_3"/>
    <property type="match status" value="1"/>
</dbReference>
<evidence type="ECO:0000259" key="17">
    <source>
        <dbReference type="PROSITE" id="PS50112"/>
    </source>
</evidence>
<evidence type="ECO:0000313" key="20">
    <source>
        <dbReference type="Proteomes" id="UP000715781"/>
    </source>
</evidence>
<sequence>MSKMPEQANPQDALKQNEEQSSSVIREWIGVNTDMAGCNQAEIALYESVAHFQQAIEYAPVGMVIFDQQMRYVAVNRLWLEEYNLTDEIIGRSHYEVFPEITQEWKQIHQQCLAGAIAQREEDPYSRADGSIEWVRWSIRPWHTANGEIGGIMMFNENITQRKQAEEDLRERNMLLRSILESTPDVIVVKDCEGRYVALNTTAANFLDLTVDDMIGKDDFEVFPPDVAREMIAKDRHIIKTGITETYEELLASADTSGTFITTKAPWRDANGNILGIVATTRDITDRKRAELALQHSEERFRSLIEATAQIIWDTKAEGEFVTEQRQWSAFTGQSFEELKGLGWQNAIHPDDQLHTAEVWSHALANRILYEDEHRLQRYDGEYRYMSVRALPILNTNGSIREWIGVHTDIHDRKLAEIALAQAKEVAEAASFAKSEFLANMSHELRTPLNGILGYAQILQRSKHLNEEERSRIDVIYQCGSHLLTLINDILDLSKIEAQKVELIPTDFHFPAFLQGVAEMCRIRAELKNINFEYQLASELPIGIHADEKRLRQVLINLLSNAIKFTDAGSVIFTISYASEGKIRFEVRDSGIGVPQDKLQAIFLPFEQAGDNRRQTEGTGLGLAISQRIVELMGSTIQVHSELGVGSIFWFDVNLPAADEWVKTSQADDRGQIIGIKDHRPKVLVVDDKWANRSVIANLLSPIGFEVAEAINGEDGWQKVSEFQPELVITDLLMPELDGFGLIKRIRASEAFKDIAIIVSSASVFETDQHRSLEVGGDEFLPKPIQAMELFQKLRKHLSLEWVYEEQNTVSESERDNTELIAPPTAEIETLYELVMKGNFKGIIKQAALIAQMDEKYIPFVKKLHQLAKGFQDQDILALIQSHK</sequence>
<dbReference type="Pfam" id="PF00072">
    <property type="entry name" value="Response_reg"/>
    <property type="match status" value="1"/>
</dbReference>
<dbReference type="Gene3D" id="3.30.565.10">
    <property type="entry name" value="Histidine kinase-like ATPase, C-terminal domain"/>
    <property type="match status" value="1"/>
</dbReference>
<evidence type="ECO:0000259" key="16">
    <source>
        <dbReference type="PROSITE" id="PS50110"/>
    </source>
</evidence>
<dbReference type="EMBL" id="JAHHHN010000010">
    <property type="protein sequence ID" value="MBW4563044.1"/>
    <property type="molecule type" value="Genomic_DNA"/>
</dbReference>
<dbReference type="InterPro" id="IPR011006">
    <property type="entry name" value="CheY-like_superfamily"/>
</dbReference>
<feature type="domain" description="Response regulatory" evidence="16">
    <location>
        <begin position="682"/>
        <end position="798"/>
    </location>
</feature>
<dbReference type="SUPFAM" id="SSF52172">
    <property type="entry name" value="CheY-like"/>
    <property type="match status" value="1"/>
</dbReference>
<dbReference type="CDD" id="cd00130">
    <property type="entry name" value="PAS"/>
    <property type="match status" value="3"/>
</dbReference>
<dbReference type="FunFam" id="1.10.287.130:FF:000038">
    <property type="entry name" value="Sensory transduction histidine kinase"/>
    <property type="match status" value="1"/>
</dbReference>
<dbReference type="CDD" id="cd00082">
    <property type="entry name" value="HisKA"/>
    <property type="match status" value="1"/>
</dbReference>
<gene>
    <name evidence="19" type="ORF">KME32_18220</name>
</gene>
<evidence type="ECO:0000256" key="3">
    <source>
        <dbReference type="ARBA" id="ARBA00006402"/>
    </source>
</evidence>
<accession>A0A951UH01</accession>
<keyword evidence="10" id="KW-0902">Two-component regulatory system</keyword>
<dbReference type="GO" id="GO:0005524">
    <property type="term" value="F:ATP binding"/>
    <property type="evidence" value="ECO:0007669"/>
    <property type="project" value="UniProtKB-KW"/>
</dbReference>
<dbReference type="InterPro" id="IPR001789">
    <property type="entry name" value="Sig_transdc_resp-reg_receiver"/>
</dbReference>
<dbReference type="PROSITE" id="PS50112">
    <property type="entry name" value="PAS"/>
    <property type="match status" value="2"/>
</dbReference>
<dbReference type="InterPro" id="IPR000014">
    <property type="entry name" value="PAS"/>
</dbReference>
<dbReference type="PANTHER" id="PTHR43047">
    <property type="entry name" value="TWO-COMPONENT HISTIDINE PROTEIN KINASE"/>
    <property type="match status" value="1"/>
</dbReference>
<feature type="domain" description="PAS" evidence="17">
    <location>
        <begin position="172"/>
        <end position="242"/>
    </location>
</feature>
<dbReference type="CDD" id="cd16922">
    <property type="entry name" value="HATPase_EvgS-ArcB-TorS-like"/>
    <property type="match status" value="1"/>
</dbReference>
<dbReference type="SMART" id="SM00448">
    <property type="entry name" value="REC"/>
    <property type="match status" value="1"/>
</dbReference>
<dbReference type="Pfam" id="PF00512">
    <property type="entry name" value="HisKA"/>
    <property type="match status" value="1"/>
</dbReference>
<dbReference type="NCBIfam" id="TIGR00229">
    <property type="entry name" value="sensory_box"/>
    <property type="match status" value="3"/>
</dbReference>
<comment type="catalytic activity">
    <reaction evidence="1">
        <text>ATP + protein L-histidine = ADP + protein N-phospho-L-histidine.</text>
        <dbReference type="EC" id="2.7.13.3"/>
    </reaction>
</comment>
<feature type="domain" description="PAS" evidence="17">
    <location>
        <begin position="297"/>
        <end position="367"/>
    </location>
</feature>
<dbReference type="InterPro" id="IPR013655">
    <property type="entry name" value="PAS_fold_3"/>
</dbReference>
<comment type="similarity">
    <text evidence="3">In the N-terminal section; belongs to the phytochrome family.</text>
</comment>
<evidence type="ECO:0000256" key="13">
    <source>
        <dbReference type="ARBA" id="ARBA00074306"/>
    </source>
</evidence>
<dbReference type="FunFam" id="3.30.565.10:FF:000010">
    <property type="entry name" value="Sensor histidine kinase RcsC"/>
    <property type="match status" value="1"/>
</dbReference>
<comment type="caution">
    <text evidence="19">The sequence shown here is derived from an EMBL/GenBank/DDBJ whole genome shotgun (WGS) entry which is preliminary data.</text>
</comment>
<dbReference type="PRINTS" id="PR00344">
    <property type="entry name" value="BCTRLSENSOR"/>
</dbReference>
<proteinExistence type="inferred from homology"/>
<evidence type="ECO:0000256" key="14">
    <source>
        <dbReference type="PROSITE-ProRule" id="PRU00169"/>
    </source>
</evidence>
<dbReference type="InterPro" id="IPR000700">
    <property type="entry name" value="PAS-assoc_C"/>
</dbReference>
<organism evidence="19 20">
    <name type="scientific">Mojavia pulchra JT2-VF2</name>
    <dbReference type="NCBI Taxonomy" id="287848"/>
    <lineage>
        <taxon>Bacteria</taxon>
        <taxon>Bacillati</taxon>
        <taxon>Cyanobacteriota</taxon>
        <taxon>Cyanophyceae</taxon>
        <taxon>Nostocales</taxon>
        <taxon>Nostocaceae</taxon>
    </lineage>
</organism>
<dbReference type="Gene3D" id="1.10.287.130">
    <property type="match status" value="1"/>
</dbReference>
<dbReference type="SUPFAM" id="SSF55874">
    <property type="entry name" value="ATPase domain of HSP90 chaperone/DNA topoisomerase II/histidine kinase"/>
    <property type="match status" value="1"/>
</dbReference>
<dbReference type="SMART" id="SM00387">
    <property type="entry name" value="HATPase_c"/>
    <property type="match status" value="1"/>
</dbReference>
<feature type="domain" description="Histidine kinase" evidence="15">
    <location>
        <begin position="440"/>
        <end position="657"/>
    </location>
</feature>
<evidence type="ECO:0000256" key="11">
    <source>
        <dbReference type="ARBA" id="ARBA00023136"/>
    </source>
</evidence>
<dbReference type="SMART" id="SM00091">
    <property type="entry name" value="PAS"/>
    <property type="match status" value="3"/>
</dbReference>
<dbReference type="SMART" id="SM00388">
    <property type="entry name" value="HisKA"/>
    <property type="match status" value="1"/>
</dbReference>
<evidence type="ECO:0000256" key="5">
    <source>
        <dbReference type="ARBA" id="ARBA00022553"/>
    </source>
</evidence>
<dbReference type="Gene3D" id="3.30.450.20">
    <property type="entry name" value="PAS domain"/>
    <property type="match status" value="3"/>
</dbReference>
<evidence type="ECO:0000256" key="7">
    <source>
        <dbReference type="ARBA" id="ARBA00022741"/>
    </source>
</evidence>
<evidence type="ECO:0000256" key="6">
    <source>
        <dbReference type="ARBA" id="ARBA00022679"/>
    </source>
</evidence>
<evidence type="ECO:0000256" key="10">
    <source>
        <dbReference type="ARBA" id="ARBA00023012"/>
    </source>
</evidence>
<dbReference type="Gene3D" id="3.40.50.2300">
    <property type="match status" value="1"/>
</dbReference>
<feature type="domain" description="PAC" evidence="18">
    <location>
        <begin position="370"/>
        <end position="422"/>
    </location>
</feature>
<keyword evidence="9" id="KW-0067">ATP-binding</keyword>
<evidence type="ECO:0000256" key="2">
    <source>
        <dbReference type="ARBA" id="ARBA00004370"/>
    </source>
</evidence>
<evidence type="ECO:0000313" key="19">
    <source>
        <dbReference type="EMBL" id="MBW4563044.1"/>
    </source>
</evidence>
<evidence type="ECO:0000259" key="15">
    <source>
        <dbReference type="PROSITE" id="PS50109"/>
    </source>
</evidence>
<keyword evidence="5 14" id="KW-0597">Phosphoprotein</keyword>
<protein>
    <recommendedName>
        <fullName evidence="13">Circadian input-output histidine kinase CikA</fullName>
        <ecNumber evidence="4">2.7.13.3</ecNumber>
    </recommendedName>
</protein>
<dbReference type="SUPFAM" id="SSF55785">
    <property type="entry name" value="PYP-like sensor domain (PAS domain)"/>
    <property type="match status" value="3"/>
</dbReference>
<reference evidence="19" key="1">
    <citation type="submission" date="2021-05" db="EMBL/GenBank/DDBJ databases">
        <authorList>
            <person name="Pietrasiak N."/>
            <person name="Ward R."/>
            <person name="Stajich J.E."/>
            <person name="Kurbessoian T."/>
        </authorList>
    </citation>
    <scope>NUCLEOTIDE SEQUENCE</scope>
    <source>
        <strain evidence="19">JT2-VF2</strain>
    </source>
</reference>
<dbReference type="InterPro" id="IPR036890">
    <property type="entry name" value="HATPase_C_sf"/>
</dbReference>
<dbReference type="InterPro" id="IPR005467">
    <property type="entry name" value="His_kinase_dom"/>
</dbReference>
<comment type="subcellular location">
    <subcellularLocation>
        <location evidence="2">Membrane</location>
    </subcellularLocation>
</comment>
<feature type="domain" description="PAC" evidence="18">
    <location>
        <begin position="245"/>
        <end position="296"/>
    </location>
</feature>
<reference evidence="19" key="2">
    <citation type="journal article" date="2022" name="Microbiol. Resour. Announc.">
        <title>Metagenome Sequencing to Explore Phylogenomics of Terrestrial Cyanobacteria.</title>
        <authorList>
            <person name="Ward R.D."/>
            <person name="Stajich J.E."/>
            <person name="Johansen J.R."/>
            <person name="Huntemann M."/>
            <person name="Clum A."/>
            <person name="Foster B."/>
            <person name="Foster B."/>
            <person name="Roux S."/>
            <person name="Palaniappan K."/>
            <person name="Varghese N."/>
            <person name="Mukherjee S."/>
            <person name="Reddy T.B.K."/>
            <person name="Daum C."/>
            <person name="Copeland A."/>
            <person name="Chen I.A."/>
            <person name="Ivanova N.N."/>
            <person name="Kyrpides N.C."/>
            <person name="Shapiro N."/>
            <person name="Eloe-Fadrosh E.A."/>
            <person name="Pietrasiak N."/>
        </authorList>
    </citation>
    <scope>NUCLEOTIDE SEQUENCE</scope>
    <source>
        <strain evidence="19">JT2-VF2</strain>
    </source>
</reference>
<keyword evidence="11" id="KW-0472">Membrane</keyword>
<dbReference type="Pfam" id="PF02518">
    <property type="entry name" value="HATPase_c"/>
    <property type="match status" value="1"/>
</dbReference>
<dbReference type="EC" id="2.7.13.3" evidence="4"/>
<dbReference type="Proteomes" id="UP000715781">
    <property type="component" value="Unassembled WGS sequence"/>
</dbReference>
<dbReference type="InterPro" id="IPR004358">
    <property type="entry name" value="Sig_transdc_His_kin-like_C"/>
</dbReference>
<evidence type="ECO:0000256" key="8">
    <source>
        <dbReference type="ARBA" id="ARBA00022777"/>
    </source>
</evidence>
<keyword evidence="7" id="KW-0547">Nucleotide-binding</keyword>
<dbReference type="GO" id="GO:0016020">
    <property type="term" value="C:membrane"/>
    <property type="evidence" value="ECO:0007669"/>
    <property type="project" value="UniProtKB-SubCell"/>
</dbReference>
<evidence type="ECO:0000256" key="9">
    <source>
        <dbReference type="ARBA" id="ARBA00022840"/>
    </source>
</evidence>
<keyword evidence="8" id="KW-0418">Kinase</keyword>
<feature type="modified residue" description="4-aspartylphosphate" evidence="14">
    <location>
        <position position="731"/>
    </location>
</feature>
<dbReference type="AlphaFoldDB" id="A0A951UH01"/>
<dbReference type="InterPro" id="IPR003661">
    <property type="entry name" value="HisK_dim/P_dom"/>
</dbReference>
<dbReference type="SMART" id="SM00086">
    <property type="entry name" value="PAC"/>
    <property type="match status" value="3"/>
</dbReference>
<keyword evidence="12" id="KW-0131">Cell cycle</keyword>
<name>A0A951UH01_9NOST</name>
<dbReference type="InterPro" id="IPR003594">
    <property type="entry name" value="HATPase_dom"/>
</dbReference>
<evidence type="ECO:0000259" key="18">
    <source>
        <dbReference type="PROSITE" id="PS50113"/>
    </source>
</evidence>
<dbReference type="PROSITE" id="PS50110">
    <property type="entry name" value="RESPONSE_REGULATORY"/>
    <property type="match status" value="1"/>
</dbReference>
<dbReference type="PROSITE" id="PS50113">
    <property type="entry name" value="PAC"/>
    <property type="match status" value="3"/>
</dbReference>
<evidence type="ECO:0000256" key="4">
    <source>
        <dbReference type="ARBA" id="ARBA00012438"/>
    </source>
</evidence>
<feature type="domain" description="PAC" evidence="18">
    <location>
        <begin position="119"/>
        <end position="171"/>
    </location>
</feature>
<evidence type="ECO:0000256" key="12">
    <source>
        <dbReference type="ARBA" id="ARBA00023306"/>
    </source>
</evidence>
<evidence type="ECO:0000256" key="1">
    <source>
        <dbReference type="ARBA" id="ARBA00000085"/>
    </source>
</evidence>
<keyword evidence="6" id="KW-0808">Transferase</keyword>
<dbReference type="GO" id="GO:0000155">
    <property type="term" value="F:phosphorelay sensor kinase activity"/>
    <property type="evidence" value="ECO:0007669"/>
    <property type="project" value="InterPro"/>
</dbReference>